<dbReference type="GO" id="GO:0043138">
    <property type="term" value="F:3'-5' DNA helicase activity"/>
    <property type="evidence" value="ECO:0007669"/>
    <property type="project" value="TreeGrafter"/>
</dbReference>
<dbReference type="EC" id="3.-.-.-" evidence="6"/>
<keyword evidence="2 6" id="KW-0378">Hydrolase</keyword>
<dbReference type="AlphaFoldDB" id="T1BK92"/>
<dbReference type="Pfam" id="PF13361">
    <property type="entry name" value="UvrD_C"/>
    <property type="match status" value="1"/>
</dbReference>
<evidence type="ECO:0000256" key="2">
    <source>
        <dbReference type="ARBA" id="ARBA00022801"/>
    </source>
</evidence>
<keyword evidence="1" id="KW-0547">Nucleotide-binding</keyword>
<dbReference type="PANTHER" id="PTHR11070">
    <property type="entry name" value="UVRD / RECB / PCRA DNA HELICASE FAMILY MEMBER"/>
    <property type="match status" value="1"/>
</dbReference>
<evidence type="ECO:0000256" key="3">
    <source>
        <dbReference type="ARBA" id="ARBA00022806"/>
    </source>
</evidence>
<dbReference type="GO" id="GO:0000725">
    <property type="term" value="P:recombinational repair"/>
    <property type="evidence" value="ECO:0007669"/>
    <property type="project" value="TreeGrafter"/>
</dbReference>
<dbReference type="GO" id="GO:0016787">
    <property type="term" value="F:hydrolase activity"/>
    <property type="evidence" value="ECO:0007669"/>
    <property type="project" value="UniProtKB-KW"/>
</dbReference>
<feature type="non-terminal residue" evidence="6">
    <location>
        <position position="1"/>
    </location>
</feature>
<sequence length="170" mass="19749">DSQSIYSFRGAEIENILTFSDRYPEARLFRLEKNYRSTPNILNLANRIILHNVRQIPKTLYSPRPSAESPILVRMATDLDQARFVVRTLEHALDRGAEPGEIAVLYRAHYLSLPLQIALARKRIPFHLTSGLKFYEQAHIKDVLSMLRILENPRDQMAWKRILRMVPKVG</sequence>
<evidence type="ECO:0000256" key="1">
    <source>
        <dbReference type="ARBA" id="ARBA00022741"/>
    </source>
</evidence>
<dbReference type="InterPro" id="IPR000212">
    <property type="entry name" value="DNA_helicase_UvrD/REP"/>
</dbReference>
<dbReference type="InterPro" id="IPR027417">
    <property type="entry name" value="P-loop_NTPase"/>
</dbReference>
<dbReference type="GO" id="GO:0005829">
    <property type="term" value="C:cytosol"/>
    <property type="evidence" value="ECO:0007669"/>
    <property type="project" value="TreeGrafter"/>
</dbReference>
<accession>T1BK92</accession>
<dbReference type="GO" id="GO:0003677">
    <property type="term" value="F:DNA binding"/>
    <property type="evidence" value="ECO:0007669"/>
    <property type="project" value="InterPro"/>
</dbReference>
<gene>
    <name evidence="6" type="ORF">B1A_12293</name>
</gene>
<dbReference type="InterPro" id="IPR014017">
    <property type="entry name" value="DNA_helicase_UvrD-like_C"/>
</dbReference>
<comment type="caution">
    <text evidence="6">The sequence shown here is derived from an EMBL/GenBank/DDBJ whole genome shotgun (WGS) entry which is preliminary data.</text>
</comment>
<dbReference type="PROSITE" id="PS51217">
    <property type="entry name" value="UVRD_HELICASE_CTER"/>
    <property type="match status" value="1"/>
</dbReference>
<reference evidence="6" key="2">
    <citation type="journal article" date="2014" name="ISME J.">
        <title>Microbial stratification in low pH oxic and suboxic macroscopic growths along an acid mine drainage.</title>
        <authorList>
            <person name="Mendez-Garcia C."/>
            <person name="Mesa V."/>
            <person name="Sprenger R.R."/>
            <person name="Richter M."/>
            <person name="Diez M.S."/>
            <person name="Solano J."/>
            <person name="Bargiela R."/>
            <person name="Golyshina O.V."/>
            <person name="Manteca A."/>
            <person name="Ramos J.L."/>
            <person name="Gallego J.R."/>
            <person name="Llorente I."/>
            <person name="Martins Dos Santos V.A."/>
            <person name="Jensen O.N."/>
            <person name="Pelaez A.I."/>
            <person name="Sanchez J."/>
            <person name="Ferrer M."/>
        </authorList>
    </citation>
    <scope>NUCLEOTIDE SEQUENCE</scope>
</reference>
<dbReference type="Gene3D" id="1.10.486.10">
    <property type="entry name" value="PCRA, domain 4"/>
    <property type="match status" value="1"/>
</dbReference>
<dbReference type="SUPFAM" id="SSF52540">
    <property type="entry name" value="P-loop containing nucleoside triphosphate hydrolases"/>
    <property type="match status" value="1"/>
</dbReference>
<protein>
    <submittedName>
        <fullName evidence="6">DNA helicase, UvrD/REP type</fullName>
        <ecNumber evidence="6">3.-.-.-</ecNumber>
    </submittedName>
</protein>
<keyword evidence="3 6" id="KW-0347">Helicase</keyword>
<evidence type="ECO:0000259" key="5">
    <source>
        <dbReference type="PROSITE" id="PS51217"/>
    </source>
</evidence>
<dbReference type="EMBL" id="AUZX01008911">
    <property type="protein sequence ID" value="EQD53674.1"/>
    <property type="molecule type" value="Genomic_DNA"/>
</dbReference>
<dbReference type="Gene3D" id="3.40.50.300">
    <property type="entry name" value="P-loop containing nucleotide triphosphate hydrolases"/>
    <property type="match status" value="2"/>
</dbReference>
<feature type="domain" description="UvrD-like helicase C-terminal" evidence="5">
    <location>
        <begin position="39"/>
        <end position="170"/>
    </location>
</feature>
<evidence type="ECO:0000256" key="4">
    <source>
        <dbReference type="ARBA" id="ARBA00022840"/>
    </source>
</evidence>
<dbReference type="PANTHER" id="PTHR11070:SF3">
    <property type="entry name" value="DNA 3'-5' HELICASE"/>
    <property type="match status" value="1"/>
</dbReference>
<feature type="non-terminal residue" evidence="6">
    <location>
        <position position="170"/>
    </location>
</feature>
<dbReference type="GO" id="GO:0005524">
    <property type="term" value="F:ATP binding"/>
    <property type="evidence" value="ECO:0007669"/>
    <property type="project" value="UniProtKB-KW"/>
</dbReference>
<keyword evidence="4" id="KW-0067">ATP-binding</keyword>
<reference evidence="6" key="1">
    <citation type="submission" date="2013-08" db="EMBL/GenBank/DDBJ databases">
        <authorList>
            <person name="Mendez C."/>
            <person name="Richter M."/>
            <person name="Ferrer M."/>
            <person name="Sanchez J."/>
        </authorList>
    </citation>
    <scope>NUCLEOTIDE SEQUENCE</scope>
</reference>
<name>T1BK92_9ZZZZ</name>
<organism evidence="6">
    <name type="scientific">mine drainage metagenome</name>
    <dbReference type="NCBI Taxonomy" id="410659"/>
    <lineage>
        <taxon>unclassified sequences</taxon>
        <taxon>metagenomes</taxon>
        <taxon>ecological metagenomes</taxon>
    </lineage>
</organism>
<proteinExistence type="predicted"/>
<evidence type="ECO:0000313" key="6">
    <source>
        <dbReference type="EMBL" id="EQD53674.1"/>
    </source>
</evidence>